<organism evidence="4 5">
    <name type="scientific">Phtheirospermum japonicum</name>
    <dbReference type="NCBI Taxonomy" id="374723"/>
    <lineage>
        <taxon>Eukaryota</taxon>
        <taxon>Viridiplantae</taxon>
        <taxon>Streptophyta</taxon>
        <taxon>Embryophyta</taxon>
        <taxon>Tracheophyta</taxon>
        <taxon>Spermatophyta</taxon>
        <taxon>Magnoliopsida</taxon>
        <taxon>eudicotyledons</taxon>
        <taxon>Gunneridae</taxon>
        <taxon>Pentapetalae</taxon>
        <taxon>asterids</taxon>
        <taxon>lamiids</taxon>
        <taxon>Lamiales</taxon>
        <taxon>Orobanchaceae</taxon>
        <taxon>Orobanchaceae incertae sedis</taxon>
        <taxon>Phtheirospermum</taxon>
    </lineage>
</organism>
<protein>
    <submittedName>
        <fullName evidence="4">Histone deacetylase 8</fullName>
    </submittedName>
</protein>
<gene>
    <name evidence="4" type="ORF">PHJA_000878600</name>
</gene>
<accession>A0A830BNV7</accession>
<dbReference type="Pfam" id="PF00850">
    <property type="entry name" value="Hist_deacetyl"/>
    <property type="match status" value="1"/>
</dbReference>
<keyword evidence="2" id="KW-0156">Chromatin regulator</keyword>
<comment type="caution">
    <text evidence="4">The sequence shown here is derived from an EMBL/GenBank/DDBJ whole genome shotgun (WGS) entry which is preliminary data.</text>
</comment>
<dbReference type="Gene3D" id="3.40.800.20">
    <property type="entry name" value="Histone deacetylase domain"/>
    <property type="match status" value="1"/>
</dbReference>
<evidence type="ECO:0000313" key="5">
    <source>
        <dbReference type="Proteomes" id="UP000653305"/>
    </source>
</evidence>
<dbReference type="InterPro" id="IPR037138">
    <property type="entry name" value="His_deacetylse_dom_sf"/>
</dbReference>
<dbReference type="PANTHER" id="PTHR31344:SF13">
    <property type="entry name" value="EEIG1_EHBP1 PROTEIN AMINO-TERMINAL DOMAIN PROTEIN"/>
    <property type="match status" value="1"/>
</dbReference>
<feature type="domain" description="Histone deacetylase" evidence="3">
    <location>
        <begin position="127"/>
        <end position="180"/>
    </location>
</feature>
<dbReference type="GO" id="GO:0006325">
    <property type="term" value="P:chromatin organization"/>
    <property type="evidence" value="ECO:0007669"/>
    <property type="project" value="UniProtKB-KW"/>
</dbReference>
<dbReference type="InterPro" id="IPR023696">
    <property type="entry name" value="Ureohydrolase_dom_sf"/>
</dbReference>
<dbReference type="SUPFAM" id="SSF52768">
    <property type="entry name" value="Arginase/deacetylase"/>
    <property type="match status" value="1"/>
</dbReference>
<dbReference type="GO" id="GO:0005643">
    <property type="term" value="C:nuclear pore"/>
    <property type="evidence" value="ECO:0007669"/>
    <property type="project" value="InterPro"/>
</dbReference>
<sequence>MGTVMSQVMEQLLNRFDVAMFNAILFESAEEMPIDPVSDPISDSKVLPMPAGRSSFGAGAQLKNVKMDSADDIFILEDEKRLKSFKAFRLLHALSDLMMLPFGISTRKGGFKVNGKRAIWQWQELFDPNGRQCLTMEGYRKIGQIVRKMADKHCDGRIMIVQEGGYHVTYSAYCLHATLEGVLNLPDPLLSDPIVYYPEDEAFTTAVIDLLRSIKVNMSCFLNRL</sequence>
<name>A0A830BNV7_9LAMI</name>
<dbReference type="AlphaFoldDB" id="A0A830BNV7"/>
<evidence type="ECO:0000259" key="3">
    <source>
        <dbReference type="Pfam" id="PF00850"/>
    </source>
</evidence>
<dbReference type="Proteomes" id="UP000653305">
    <property type="component" value="Unassembled WGS sequence"/>
</dbReference>
<evidence type="ECO:0000256" key="1">
    <source>
        <dbReference type="ARBA" id="ARBA00022491"/>
    </source>
</evidence>
<dbReference type="PANTHER" id="PTHR31344">
    <property type="entry name" value="NUCLEAR PORE COMPLEX PROTEIN NUP205"/>
    <property type="match status" value="1"/>
</dbReference>
<keyword evidence="1" id="KW-0678">Repressor</keyword>
<dbReference type="InterPro" id="IPR021827">
    <property type="entry name" value="Nup186/Nup192/Nup205"/>
</dbReference>
<evidence type="ECO:0000313" key="4">
    <source>
        <dbReference type="EMBL" id="GFP87349.1"/>
    </source>
</evidence>
<dbReference type="InterPro" id="IPR023801">
    <property type="entry name" value="His_deacetylse_dom"/>
</dbReference>
<dbReference type="EMBL" id="BMAC01000142">
    <property type="protein sequence ID" value="GFP87349.1"/>
    <property type="molecule type" value="Genomic_DNA"/>
</dbReference>
<keyword evidence="5" id="KW-1185">Reference proteome</keyword>
<reference evidence="4" key="1">
    <citation type="submission" date="2020-07" db="EMBL/GenBank/DDBJ databases">
        <title>Ethylene signaling mediates host invasion by parasitic plants.</title>
        <authorList>
            <person name="Yoshida S."/>
        </authorList>
    </citation>
    <scope>NUCLEOTIDE SEQUENCE</scope>
    <source>
        <strain evidence="4">Okayama</strain>
    </source>
</reference>
<dbReference type="OrthoDB" id="20172at2759"/>
<proteinExistence type="predicted"/>
<evidence type="ECO:0000256" key="2">
    <source>
        <dbReference type="ARBA" id="ARBA00022853"/>
    </source>
</evidence>